<dbReference type="SUPFAM" id="SSF144091">
    <property type="entry name" value="Rhomboid-like"/>
    <property type="match status" value="1"/>
</dbReference>
<organism evidence="10 11">
    <name type="scientific">Halogeometricum rufum</name>
    <dbReference type="NCBI Taxonomy" id="553469"/>
    <lineage>
        <taxon>Archaea</taxon>
        <taxon>Methanobacteriati</taxon>
        <taxon>Methanobacteriota</taxon>
        <taxon>Stenosarchaea group</taxon>
        <taxon>Halobacteria</taxon>
        <taxon>Halobacteriales</taxon>
        <taxon>Haloferacaceae</taxon>
        <taxon>Halogeometricum</taxon>
    </lineage>
</organism>
<dbReference type="GO" id="GO:0016020">
    <property type="term" value="C:membrane"/>
    <property type="evidence" value="ECO:0007669"/>
    <property type="project" value="UniProtKB-SubCell"/>
</dbReference>
<feature type="transmembrane region" description="Helical" evidence="8">
    <location>
        <begin position="79"/>
        <end position="97"/>
    </location>
</feature>
<evidence type="ECO:0000256" key="3">
    <source>
        <dbReference type="ARBA" id="ARBA00022670"/>
    </source>
</evidence>
<keyword evidence="6 8" id="KW-1133">Transmembrane helix</keyword>
<feature type="transmembrane region" description="Helical" evidence="8">
    <location>
        <begin position="27"/>
        <end position="47"/>
    </location>
</feature>
<keyword evidence="11" id="KW-1185">Reference proteome</keyword>
<evidence type="ECO:0000256" key="5">
    <source>
        <dbReference type="ARBA" id="ARBA00022801"/>
    </source>
</evidence>
<protein>
    <submittedName>
        <fullName evidence="10">Membrane associated serine protease, rhomboid family</fullName>
    </submittedName>
</protein>
<dbReference type="PANTHER" id="PTHR43066">
    <property type="entry name" value="RHOMBOID-RELATED PROTEIN"/>
    <property type="match status" value="1"/>
</dbReference>
<dbReference type="InterPro" id="IPR035952">
    <property type="entry name" value="Rhomboid-like_sf"/>
</dbReference>
<evidence type="ECO:0000256" key="4">
    <source>
        <dbReference type="ARBA" id="ARBA00022692"/>
    </source>
</evidence>
<name>A0A1I6G4S4_9EURY</name>
<feature type="domain" description="Peptidase S54 rhomboid" evidence="9">
    <location>
        <begin position="70"/>
        <end position="212"/>
    </location>
</feature>
<evidence type="ECO:0000259" key="9">
    <source>
        <dbReference type="Pfam" id="PF01694"/>
    </source>
</evidence>
<keyword evidence="7 8" id="KW-0472">Membrane</keyword>
<feature type="transmembrane region" description="Helical" evidence="8">
    <location>
        <begin position="106"/>
        <end position="128"/>
    </location>
</feature>
<dbReference type="GO" id="GO:0006508">
    <property type="term" value="P:proteolysis"/>
    <property type="evidence" value="ECO:0007669"/>
    <property type="project" value="UniProtKB-KW"/>
</dbReference>
<comment type="subcellular location">
    <subcellularLocation>
        <location evidence="1">Membrane</location>
        <topology evidence="1">Multi-pass membrane protein</topology>
    </subcellularLocation>
</comment>
<comment type="similarity">
    <text evidence="2">Belongs to the peptidase S54 family.</text>
</comment>
<accession>A0A1I6G4S4</accession>
<dbReference type="Pfam" id="PF01694">
    <property type="entry name" value="Rhomboid"/>
    <property type="match status" value="1"/>
</dbReference>
<gene>
    <name evidence="10" type="ORF">SAMN04487947_0576</name>
</gene>
<dbReference type="EMBL" id="FOYT01000001">
    <property type="protein sequence ID" value="SFR37213.1"/>
    <property type="molecule type" value="Genomic_DNA"/>
</dbReference>
<dbReference type="PANTHER" id="PTHR43066:SF1">
    <property type="entry name" value="RHOMBOID PROTEIN 2"/>
    <property type="match status" value="1"/>
</dbReference>
<dbReference type="InterPro" id="IPR022764">
    <property type="entry name" value="Peptidase_S54_rhomboid_dom"/>
</dbReference>
<keyword evidence="3 10" id="KW-0645">Protease</keyword>
<dbReference type="RefSeq" id="WP_089804403.1">
    <property type="nucleotide sequence ID" value="NZ_FOYT01000001.1"/>
</dbReference>
<dbReference type="Gene3D" id="1.20.1540.10">
    <property type="entry name" value="Rhomboid-like"/>
    <property type="match status" value="1"/>
</dbReference>
<evidence type="ECO:0000256" key="7">
    <source>
        <dbReference type="ARBA" id="ARBA00023136"/>
    </source>
</evidence>
<feature type="transmembrane region" description="Helical" evidence="8">
    <location>
        <begin position="134"/>
        <end position="154"/>
    </location>
</feature>
<sequence length="224" mass="24700">MKQLSRFPEPFSIDTLASELREYESPITLYLSTAIATIFTVQLILTIQWGSPSIYATTGFLFLNGPEIAWILSPLLHRGPFHFLANILLLLLIGRVTESHLSRTRFLALAVLSSIISIAALAAFALEFGSKEYVAAYGISGLVFALLGFSLVHLQIHEEWNEPDALVYLLAICAVLLIVFEVGKVIILQDPLQVNAGHVSGWILGIVFAYAQSQEHCSVLNRAF</sequence>
<dbReference type="OrthoDB" id="307181at2157"/>
<evidence type="ECO:0000256" key="6">
    <source>
        <dbReference type="ARBA" id="ARBA00022989"/>
    </source>
</evidence>
<keyword evidence="4 8" id="KW-0812">Transmembrane</keyword>
<reference evidence="11" key="1">
    <citation type="submission" date="2016-10" db="EMBL/GenBank/DDBJ databases">
        <authorList>
            <person name="Varghese N."/>
            <person name="Submissions S."/>
        </authorList>
    </citation>
    <scope>NUCLEOTIDE SEQUENCE [LARGE SCALE GENOMIC DNA]</scope>
    <source>
        <strain evidence="11">CGMCC 1.7736</strain>
    </source>
</reference>
<dbReference type="GO" id="GO:0004252">
    <property type="term" value="F:serine-type endopeptidase activity"/>
    <property type="evidence" value="ECO:0007669"/>
    <property type="project" value="InterPro"/>
</dbReference>
<evidence type="ECO:0000256" key="2">
    <source>
        <dbReference type="ARBA" id="ARBA00009045"/>
    </source>
</evidence>
<dbReference type="Proteomes" id="UP000198531">
    <property type="component" value="Unassembled WGS sequence"/>
</dbReference>
<dbReference type="AlphaFoldDB" id="A0A1I6G4S4"/>
<keyword evidence="5" id="KW-0378">Hydrolase</keyword>
<proteinExistence type="inferred from homology"/>
<evidence type="ECO:0000256" key="1">
    <source>
        <dbReference type="ARBA" id="ARBA00004141"/>
    </source>
</evidence>
<evidence type="ECO:0000313" key="10">
    <source>
        <dbReference type="EMBL" id="SFR37213.1"/>
    </source>
</evidence>
<feature type="transmembrane region" description="Helical" evidence="8">
    <location>
        <begin position="166"/>
        <end position="187"/>
    </location>
</feature>
<evidence type="ECO:0000313" key="11">
    <source>
        <dbReference type="Proteomes" id="UP000198531"/>
    </source>
</evidence>
<evidence type="ECO:0000256" key="8">
    <source>
        <dbReference type="SAM" id="Phobius"/>
    </source>
</evidence>